<accession>A0AAV5SAU6</accession>
<keyword evidence="3" id="KW-1185">Reference proteome</keyword>
<dbReference type="Pfam" id="PF00135">
    <property type="entry name" value="COesterase"/>
    <property type="match status" value="1"/>
</dbReference>
<sequence>MEGFCLTDSPIEVNAFMSVPFAEPPVRFTKPVAKGNWSGVLETKVMPPRRIQSASDAISEDCLYLNVFAPATGSGKGSVSIQPSCGFPVITVVYGGAFATGRAVDQVSLEHIAKYIVSKGVIVVVIQYRVGPLGFCTTGDSVMPGKKLNVGCSYGIEVDPG</sequence>
<dbReference type="InterPro" id="IPR019819">
    <property type="entry name" value="Carboxylesterase_B_CS"/>
</dbReference>
<comment type="caution">
    <text evidence="2">The sequence shown here is derived from an EMBL/GenBank/DDBJ whole genome shotgun (WGS) entry which is preliminary data.</text>
</comment>
<evidence type="ECO:0000313" key="2">
    <source>
        <dbReference type="EMBL" id="GMS79849.1"/>
    </source>
</evidence>
<name>A0AAV5SAU6_9BILA</name>
<gene>
    <name evidence="2" type="ORF">PENTCL1PPCAC_2024</name>
</gene>
<dbReference type="AlphaFoldDB" id="A0AAV5SAU6"/>
<dbReference type="InterPro" id="IPR002018">
    <property type="entry name" value="CarbesteraseB"/>
</dbReference>
<dbReference type="EMBL" id="BTSX01000001">
    <property type="protein sequence ID" value="GMS79849.1"/>
    <property type="molecule type" value="Genomic_DNA"/>
</dbReference>
<proteinExistence type="predicted"/>
<reference evidence="2" key="1">
    <citation type="submission" date="2023-10" db="EMBL/GenBank/DDBJ databases">
        <title>Genome assembly of Pristionchus species.</title>
        <authorList>
            <person name="Yoshida K."/>
            <person name="Sommer R.J."/>
        </authorList>
    </citation>
    <scope>NUCLEOTIDE SEQUENCE</scope>
    <source>
        <strain evidence="2">RS0144</strain>
    </source>
</reference>
<dbReference type="Proteomes" id="UP001432027">
    <property type="component" value="Unassembled WGS sequence"/>
</dbReference>
<evidence type="ECO:0000313" key="3">
    <source>
        <dbReference type="Proteomes" id="UP001432027"/>
    </source>
</evidence>
<feature type="domain" description="Carboxylesterase type B" evidence="1">
    <location>
        <begin position="10"/>
        <end position="145"/>
    </location>
</feature>
<protein>
    <recommendedName>
        <fullName evidence="1">Carboxylesterase type B domain-containing protein</fullName>
    </recommendedName>
</protein>
<dbReference type="Gene3D" id="3.40.50.1820">
    <property type="entry name" value="alpha/beta hydrolase"/>
    <property type="match status" value="1"/>
</dbReference>
<dbReference type="InterPro" id="IPR029058">
    <property type="entry name" value="AB_hydrolase_fold"/>
</dbReference>
<organism evidence="2 3">
    <name type="scientific">Pristionchus entomophagus</name>
    <dbReference type="NCBI Taxonomy" id="358040"/>
    <lineage>
        <taxon>Eukaryota</taxon>
        <taxon>Metazoa</taxon>
        <taxon>Ecdysozoa</taxon>
        <taxon>Nematoda</taxon>
        <taxon>Chromadorea</taxon>
        <taxon>Rhabditida</taxon>
        <taxon>Rhabditina</taxon>
        <taxon>Diplogasteromorpha</taxon>
        <taxon>Diplogasteroidea</taxon>
        <taxon>Neodiplogasteridae</taxon>
        <taxon>Pristionchus</taxon>
    </lineage>
</organism>
<evidence type="ECO:0000259" key="1">
    <source>
        <dbReference type="Pfam" id="PF00135"/>
    </source>
</evidence>
<dbReference type="PANTHER" id="PTHR44590:SF3">
    <property type="entry name" value="CARBOXYLESTERASE TYPE B DOMAIN-CONTAINING PROTEIN"/>
    <property type="match status" value="1"/>
</dbReference>
<dbReference type="PROSITE" id="PS00941">
    <property type="entry name" value="CARBOXYLESTERASE_B_2"/>
    <property type="match status" value="1"/>
</dbReference>
<dbReference type="PANTHER" id="PTHR44590">
    <property type="entry name" value="CARBOXYLIC ESTER HYDROLASE-RELATED"/>
    <property type="match status" value="1"/>
</dbReference>
<dbReference type="SUPFAM" id="SSF53474">
    <property type="entry name" value="alpha/beta-Hydrolases"/>
    <property type="match status" value="1"/>
</dbReference>